<proteinExistence type="predicted"/>
<sequence>MAVKKRQKQAKWLRRFRKIHRATGAALFIFFFFISVTGLLLGWKKHSGGLILSKSYQGTSTDLADWLPLDSLQVLANTYLMDNVSHNLSTEIDRIDIRKDKGMVKFTYTDHIWGLQLDGTTGKLLHTEKRYSDFIERIHDGSILDQYLGTSNNPLKVLYTSIMGVALLIFTITGFWLWYGPKRMRRNN</sequence>
<keyword evidence="1" id="KW-0472">Membrane</keyword>
<feature type="transmembrane region" description="Helical" evidence="1">
    <location>
        <begin position="157"/>
        <end position="179"/>
    </location>
</feature>
<dbReference type="Proteomes" id="UP001168579">
    <property type="component" value="Unassembled WGS sequence"/>
</dbReference>
<dbReference type="EMBL" id="JAUKUC010000001">
    <property type="protein sequence ID" value="MDO1512910.1"/>
    <property type="molecule type" value="Genomic_DNA"/>
</dbReference>
<reference evidence="2" key="2">
    <citation type="submission" date="2023-06" db="EMBL/GenBank/DDBJ databases">
        <authorList>
            <person name="Lucena T."/>
            <person name="Sun Q."/>
        </authorList>
    </citation>
    <scope>NUCLEOTIDE SEQUENCE</scope>
    <source>
        <strain evidence="2">CECT 8869</strain>
    </source>
</reference>
<keyword evidence="3" id="KW-1185">Reference proteome</keyword>
<dbReference type="RefSeq" id="WP_304435899.1">
    <property type="nucleotide sequence ID" value="NZ_JAUKUC010000001.1"/>
</dbReference>
<evidence type="ECO:0000313" key="2">
    <source>
        <dbReference type="EMBL" id="MDO1512910.1"/>
    </source>
</evidence>
<gene>
    <name evidence="2" type="ORF">Q2T41_09610</name>
</gene>
<organism evidence="2 3">
    <name type="scientific">Maribacter confluentis</name>
    <dbReference type="NCBI Taxonomy" id="1656093"/>
    <lineage>
        <taxon>Bacteria</taxon>
        <taxon>Pseudomonadati</taxon>
        <taxon>Bacteroidota</taxon>
        <taxon>Flavobacteriia</taxon>
        <taxon>Flavobacteriales</taxon>
        <taxon>Flavobacteriaceae</taxon>
        <taxon>Maribacter</taxon>
    </lineage>
</organism>
<comment type="caution">
    <text evidence="2">The sequence shown here is derived from an EMBL/GenBank/DDBJ whole genome shotgun (WGS) entry which is preliminary data.</text>
</comment>
<evidence type="ECO:0000313" key="3">
    <source>
        <dbReference type="Proteomes" id="UP001168579"/>
    </source>
</evidence>
<evidence type="ECO:0000256" key="1">
    <source>
        <dbReference type="SAM" id="Phobius"/>
    </source>
</evidence>
<accession>A0ABT8RPZ6</accession>
<reference evidence="2" key="1">
    <citation type="journal article" date="2014" name="Int. J. Syst. Evol. Microbiol.">
        <title>Complete genome of a new Firmicutes species belonging to the dominant human colonic microbiota ('Ruminococcus bicirculans') reveals two chromosomes and a selective capacity to utilize plant glucans.</title>
        <authorList>
            <consortium name="NISC Comparative Sequencing Program"/>
            <person name="Wegmann U."/>
            <person name="Louis P."/>
            <person name="Goesmann A."/>
            <person name="Henrissat B."/>
            <person name="Duncan S.H."/>
            <person name="Flint H.J."/>
        </authorList>
    </citation>
    <scope>NUCLEOTIDE SEQUENCE</scope>
    <source>
        <strain evidence="2">CECT 8869</strain>
    </source>
</reference>
<protein>
    <submittedName>
        <fullName evidence="2">PepSY domain-containing protein</fullName>
    </submittedName>
</protein>
<keyword evidence="1" id="KW-1133">Transmembrane helix</keyword>
<feature type="transmembrane region" description="Helical" evidence="1">
    <location>
        <begin position="21"/>
        <end position="43"/>
    </location>
</feature>
<keyword evidence="1" id="KW-0812">Transmembrane</keyword>
<name>A0ABT8RPZ6_9FLAO</name>